<dbReference type="PANTHER" id="PTHR45877:SF2">
    <property type="entry name" value="E3 UBIQUITIN-PROTEIN LIGASE SINA-RELATED"/>
    <property type="match status" value="1"/>
</dbReference>
<feature type="compositionally biased region" description="Polar residues" evidence="4">
    <location>
        <begin position="369"/>
        <end position="383"/>
    </location>
</feature>
<protein>
    <recommendedName>
        <fullName evidence="5">SIAH-type domain-containing protein</fullName>
    </recommendedName>
</protein>
<evidence type="ECO:0000313" key="6">
    <source>
        <dbReference type="EnsemblMetazoa" id="AATE009430-PA.1"/>
    </source>
</evidence>
<dbReference type="PANTHER" id="PTHR45877">
    <property type="entry name" value="E3 UBIQUITIN-PROTEIN LIGASE SIAH2"/>
    <property type="match status" value="1"/>
</dbReference>
<keyword evidence="3" id="KW-0862">Zinc</keyword>
<keyword evidence="2" id="KW-0863">Zinc-finger</keyword>
<keyword evidence="1" id="KW-0479">Metal-binding</keyword>
<accession>A0A182J193</accession>
<evidence type="ECO:0000259" key="5">
    <source>
        <dbReference type="PROSITE" id="PS51081"/>
    </source>
</evidence>
<dbReference type="Pfam" id="PF21361">
    <property type="entry name" value="Sina_ZnF"/>
    <property type="match status" value="1"/>
</dbReference>
<dbReference type="InterPro" id="IPR013083">
    <property type="entry name" value="Znf_RING/FYVE/PHD"/>
</dbReference>
<dbReference type="Gene3D" id="3.30.40.10">
    <property type="entry name" value="Zinc/RING finger domain, C3HC4 (zinc finger)"/>
    <property type="match status" value="1"/>
</dbReference>
<sequence>MDVERLKCKQCGKFPDGEIFECASKEHIVCVECAENSKKVRCACGAKLLIKKLRNPIEQLVNNVKTICRYVENGCTWKFTCSEMEAHVLECKFRPYRCIASSLNVLRCDWIGLQHEIENHLVECHKELGPVFRFAESSSMVFKENVSLGGLKVVDAFSKNFLFYFFSDAAKKTLSYMMVYFGRREESDQYFYELHLRSLPASDKPSDTAGSGAAPEPPVGVVHSVKFVERCYSDSENLTELLEDERCIVLTHRQVQKYLHNGKLFFSYKVRKVDGSGRERHHSEPSALNTAAPAAAKAKPRPPPFKFVEKGKASTNTRRSPSSSSTASTTSSSTSGGKSSGSSGSSSSEKTATTAVDKSASRSPSSASTVMMTSERNSATSAAGTLERSLSSSSSLSSINRNSGSVTPFEKPAHCPLLTPSINKLDLPPSWTTAQTTTTSFTYHQQSTEYRRMIVQDSQSGKRYPPAECTTNAAVCKEYTQPYKVQDDRPYLMKHPTNCLYKPKPKW</sequence>
<feature type="region of interest" description="Disordered" evidence="4">
    <location>
        <begin position="276"/>
        <end position="407"/>
    </location>
</feature>
<organism evidence="6">
    <name type="scientific">Anopheles atroparvus</name>
    <name type="common">European mosquito</name>
    <dbReference type="NCBI Taxonomy" id="41427"/>
    <lineage>
        <taxon>Eukaryota</taxon>
        <taxon>Metazoa</taxon>
        <taxon>Ecdysozoa</taxon>
        <taxon>Arthropoda</taxon>
        <taxon>Hexapoda</taxon>
        <taxon>Insecta</taxon>
        <taxon>Pterygota</taxon>
        <taxon>Neoptera</taxon>
        <taxon>Endopterygota</taxon>
        <taxon>Diptera</taxon>
        <taxon>Nematocera</taxon>
        <taxon>Culicoidea</taxon>
        <taxon>Culicidae</taxon>
        <taxon>Anophelinae</taxon>
        <taxon>Anopheles</taxon>
    </lineage>
</organism>
<dbReference type="GO" id="GO:0031624">
    <property type="term" value="F:ubiquitin conjugating enzyme binding"/>
    <property type="evidence" value="ECO:0007669"/>
    <property type="project" value="TreeGrafter"/>
</dbReference>
<evidence type="ECO:0000256" key="3">
    <source>
        <dbReference type="ARBA" id="ARBA00022833"/>
    </source>
</evidence>
<dbReference type="GO" id="GO:0043161">
    <property type="term" value="P:proteasome-mediated ubiquitin-dependent protein catabolic process"/>
    <property type="evidence" value="ECO:0007669"/>
    <property type="project" value="TreeGrafter"/>
</dbReference>
<proteinExistence type="predicted"/>
<dbReference type="AlphaFoldDB" id="A0A182J193"/>
<feature type="compositionally biased region" description="Low complexity" evidence="4">
    <location>
        <begin position="313"/>
        <end position="368"/>
    </location>
</feature>
<dbReference type="GO" id="GO:0061630">
    <property type="term" value="F:ubiquitin protein ligase activity"/>
    <property type="evidence" value="ECO:0007669"/>
    <property type="project" value="TreeGrafter"/>
</dbReference>
<dbReference type="VEuPathDB" id="VectorBase:AATE009430"/>
<dbReference type="EnsemblMetazoa" id="AATE009430-RA">
    <property type="protein sequence ID" value="AATE009430-PA.1"/>
    <property type="gene ID" value="AATE009430"/>
</dbReference>
<dbReference type="STRING" id="41427.A0A182J193"/>
<dbReference type="GO" id="GO:0008270">
    <property type="term" value="F:zinc ion binding"/>
    <property type="evidence" value="ECO:0007669"/>
    <property type="project" value="UniProtKB-KW"/>
</dbReference>
<evidence type="ECO:0000256" key="2">
    <source>
        <dbReference type="ARBA" id="ARBA00022771"/>
    </source>
</evidence>
<feature type="domain" description="SIAH-type" evidence="5">
    <location>
        <begin position="63"/>
        <end position="126"/>
    </location>
</feature>
<dbReference type="InterPro" id="IPR013010">
    <property type="entry name" value="Znf_SIAH"/>
</dbReference>
<dbReference type="PROSITE" id="PS51081">
    <property type="entry name" value="ZF_SIAH"/>
    <property type="match status" value="1"/>
</dbReference>
<evidence type="ECO:0000256" key="4">
    <source>
        <dbReference type="SAM" id="MobiDB-lite"/>
    </source>
</evidence>
<evidence type="ECO:0000256" key="1">
    <source>
        <dbReference type="ARBA" id="ARBA00022723"/>
    </source>
</evidence>
<name>A0A182J193_ANOAO</name>
<dbReference type="InterPro" id="IPR004162">
    <property type="entry name" value="SINA-like_animal"/>
</dbReference>
<dbReference type="SUPFAM" id="SSF49599">
    <property type="entry name" value="TRAF domain-like"/>
    <property type="match status" value="1"/>
</dbReference>
<reference evidence="6" key="1">
    <citation type="submission" date="2022-08" db="UniProtKB">
        <authorList>
            <consortium name="EnsemblMetazoa"/>
        </authorList>
    </citation>
    <scope>IDENTIFICATION</scope>
    <source>
        <strain evidence="6">EBRO</strain>
    </source>
</reference>
<feature type="compositionally biased region" description="Low complexity" evidence="4">
    <location>
        <begin position="389"/>
        <end position="398"/>
    </location>
</feature>
<dbReference type="GO" id="GO:0005737">
    <property type="term" value="C:cytoplasm"/>
    <property type="evidence" value="ECO:0007669"/>
    <property type="project" value="TreeGrafter"/>
</dbReference>